<organism evidence="1 2">
    <name type="scientific">Lactobacillus kullabergensis</name>
    <dbReference type="NCBI Taxonomy" id="1218493"/>
    <lineage>
        <taxon>Bacteria</taxon>
        <taxon>Bacillati</taxon>
        <taxon>Bacillota</taxon>
        <taxon>Bacilli</taxon>
        <taxon>Lactobacillales</taxon>
        <taxon>Lactobacillaceae</taxon>
        <taxon>Lactobacillus</taxon>
    </lineage>
</organism>
<dbReference type="Proteomes" id="UP000033533">
    <property type="component" value="Unassembled WGS sequence"/>
</dbReference>
<evidence type="ECO:0000313" key="2">
    <source>
        <dbReference type="Proteomes" id="UP000033533"/>
    </source>
</evidence>
<dbReference type="Gene3D" id="1.50.10.10">
    <property type="match status" value="1"/>
</dbReference>
<evidence type="ECO:0000313" key="1">
    <source>
        <dbReference type="EMBL" id="KJY58672.1"/>
    </source>
</evidence>
<dbReference type="InterPro" id="IPR008928">
    <property type="entry name" value="6-hairpin_glycosidase_sf"/>
</dbReference>
<comment type="caution">
    <text evidence="1">The sequence shown here is derived from an EMBL/GenBank/DDBJ whole genome shotgun (WGS) entry which is preliminary data.</text>
</comment>
<dbReference type="OrthoDB" id="2064370at2"/>
<gene>
    <name evidence="1" type="ORF">JF76_03260</name>
</gene>
<dbReference type="SUPFAM" id="SSF48208">
    <property type="entry name" value="Six-hairpin glycosidases"/>
    <property type="match status" value="1"/>
</dbReference>
<dbReference type="PATRIC" id="fig|1218493.3.peg.344"/>
<dbReference type="RefSeq" id="WP_045927538.1">
    <property type="nucleotide sequence ID" value="NZ_JBHSZS010000003.1"/>
</dbReference>
<dbReference type="EMBL" id="JXBY01000006">
    <property type="protein sequence ID" value="KJY58672.1"/>
    <property type="molecule type" value="Genomic_DNA"/>
</dbReference>
<sequence length="715" mass="81930">MNPSIKKIVEEAWQTPENNFYNITSLQNKEASTNKESYYEHLLPDKDFSIDISNQKMLASLDEKGTIKSISFFRDSYYTEDKPGTWVSNGFVQEENITSEIEFNNQRFSLAEGTHTIRYDLMYNLFPRYIHNFGSFKVLQLFLPIYLESGASVSGLIEVCALTGNDKAHLIFPRCFNRKFSDRHNVEFNYCAGKRTMHQGISWVFITDPNATFNVSKKAMENIIISSYDHIAQKYGQLEIPEKPQLAALIIRKTDSALNSISCATDNKVVGANWGSSPVINRTWLRDMYYASLPAIYFDHGLAKRIILWFSQYEIKPQGDKFAGGVEHSVVNSLNCANLLSFYLAQTNDFEFIRNNPQMWQHVLYVVNYLIAHLDQKYGLIKSQWISDGLALGEFHTGTQITLWSAINSISNIYNKILGQPKEAKYYKEVADKLKKNIDEYCLVENEQGRKKYLEGINPGNHKLSVDSKQYETGLLKQGLDFLTRVNHHGQITLEFHDGEESDTTLAPFYGFCNVINENYLSTMKFAGSKQNPSYSSLSKGISWGNQSEATFPGYITLLMGTVDNSNEFNKRLTLLNKLADLDGSWWWWPYEVGHSQEEVSRFNHCGKCGWSDGTFSALMIKNILGIQFDAPENKLWLRPLKITPDFTWQQFPLAQGLKVNLNYQKNEMEKKITVSLTGSLKKEIEVIFQPQNCDHLIKKSLNTNNSVQLEERNV</sequence>
<dbReference type="GO" id="GO:0005975">
    <property type="term" value="P:carbohydrate metabolic process"/>
    <property type="evidence" value="ECO:0007669"/>
    <property type="project" value="InterPro"/>
</dbReference>
<reference evidence="1 2" key="1">
    <citation type="submission" date="2014-12" db="EMBL/GenBank/DDBJ databases">
        <title>Comparative genomics of the lactic acid bacteria isolated from the honey bee gut.</title>
        <authorList>
            <person name="Ellegaard K.M."/>
            <person name="Tamarit D."/>
            <person name="Javelind E."/>
            <person name="Olofsson T."/>
            <person name="Andersson S.G."/>
            <person name="Vasquez A."/>
        </authorList>
    </citation>
    <scope>NUCLEOTIDE SEQUENCE [LARGE SCALE GENOMIC DNA]</scope>
    <source>
        <strain evidence="1 2">Biut2</strain>
    </source>
</reference>
<dbReference type="AlphaFoldDB" id="A0A0F4LII7"/>
<proteinExistence type="predicted"/>
<name>A0A0F4LII7_9LACO</name>
<dbReference type="STRING" id="1218493.JF76_03260"/>
<dbReference type="InterPro" id="IPR012341">
    <property type="entry name" value="6hp_glycosidase-like_sf"/>
</dbReference>
<evidence type="ECO:0008006" key="3">
    <source>
        <dbReference type="Google" id="ProtNLM"/>
    </source>
</evidence>
<accession>A0A0F4LII7</accession>
<dbReference type="HOGENOM" id="CLU_024856_0_0_9"/>
<protein>
    <recommendedName>
        <fullName evidence="3">Alpha-L-rhamnosidase six-hairpin glycosidase domain-containing protein</fullName>
    </recommendedName>
</protein>